<evidence type="ECO:0000313" key="2">
    <source>
        <dbReference type="Proteomes" id="UP000249057"/>
    </source>
</evidence>
<protein>
    <submittedName>
        <fullName evidence="1">Uncharacterized protein</fullName>
    </submittedName>
</protein>
<reference evidence="1" key="1">
    <citation type="submission" date="2018-02" db="EMBL/GenBank/DDBJ databases">
        <title>The genomes of Aspergillus section Nigri reveals drivers in fungal speciation.</title>
        <authorList>
            <consortium name="DOE Joint Genome Institute"/>
            <person name="Vesth T.C."/>
            <person name="Nybo J."/>
            <person name="Theobald S."/>
            <person name="Brandl J."/>
            <person name="Frisvad J.C."/>
            <person name="Nielsen K.F."/>
            <person name="Lyhne E.K."/>
            <person name="Kogle M.E."/>
            <person name="Kuo A."/>
            <person name="Riley R."/>
            <person name="Clum A."/>
            <person name="Nolan M."/>
            <person name="Lipzen A."/>
            <person name="Salamov A."/>
            <person name="Henrissat B."/>
            <person name="Wiebenga A."/>
            <person name="De vries R.P."/>
            <person name="Grigoriev I.V."/>
            <person name="Mortensen U.H."/>
            <person name="Andersen M.R."/>
            <person name="Baker S.E."/>
        </authorList>
    </citation>
    <scope>NUCLEOTIDE SEQUENCE</scope>
    <source>
        <strain evidence="1">CBS 621.78</strain>
    </source>
</reference>
<organism evidence="1 2">
    <name type="scientific">Aspergillus brunneoviolaceus CBS 621.78</name>
    <dbReference type="NCBI Taxonomy" id="1450534"/>
    <lineage>
        <taxon>Eukaryota</taxon>
        <taxon>Fungi</taxon>
        <taxon>Dikarya</taxon>
        <taxon>Ascomycota</taxon>
        <taxon>Pezizomycotina</taxon>
        <taxon>Eurotiomycetes</taxon>
        <taxon>Eurotiomycetidae</taxon>
        <taxon>Eurotiales</taxon>
        <taxon>Aspergillaceae</taxon>
        <taxon>Aspergillus</taxon>
        <taxon>Aspergillus subgen. Circumdati</taxon>
    </lineage>
</organism>
<evidence type="ECO:0000313" key="1">
    <source>
        <dbReference type="EMBL" id="RAH49294.1"/>
    </source>
</evidence>
<keyword evidence="2" id="KW-1185">Reference proteome</keyword>
<sequence length="157" mass="17216">MNLTPTVVVVAATAPSLHSPRAATYVRGNLVLQLTMTNIVAAPAPASRKRANDEEWGASLFVELPPAAWFSGHSEATPAVVLVLPPWTGSQPLSGRERAWIREPIVRSVPYIGWSDPRQLAVRAQLREGILVTRAGRQPPPNTSSGEYFTKRRHRHV</sequence>
<accession>A0ACD1GJL6</accession>
<gene>
    <name evidence="1" type="ORF">BO95DRAFT_460323</name>
</gene>
<proteinExistence type="predicted"/>
<dbReference type="Proteomes" id="UP000249057">
    <property type="component" value="Unassembled WGS sequence"/>
</dbReference>
<name>A0ACD1GJL6_9EURO</name>
<dbReference type="EMBL" id="KZ825319">
    <property type="protein sequence ID" value="RAH49294.1"/>
    <property type="molecule type" value="Genomic_DNA"/>
</dbReference>